<reference evidence="2 3" key="1">
    <citation type="submission" date="2016-12" db="EMBL/GenBank/DDBJ databases">
        <title>Candidatus Reconcilibacillus cellulovorans genome.</title>
        <authorList>
            <person name="Kolinko S."/>
            <person name="Wu Y.-W."/>
            <person name="Tachea F."/>
            <person name="Denzel E."/>
            <person name="Hiras J."/>
            <person name="Baecker N."/>
            <person name="Chan L.J."/>
            <person name="Eichorst S.A."/>
            <person name="Frey D."/>
            <person name="Adams P.D."/>
            <person name="Pray T."/>
            <person name="Tanjore D."/>
            <person name="Petzold C.J."/>
            <person name="Gladden J.M."/>
            <person name="Simmons B.A."/>
            <person name="Singer S.W."/>
        </authorList>
    </citation>
    <scope>NUCLEOTIDE SEQUENCE [LARGE SCALE GENOMIC DNA]</scope>
    <source>
        <strain evidence="2">JTherm</strain>
    </source>
</reference>
<comment type="caution">
    <text evidence="2">The sequence shown here is derived from an EMBL/GenBank/DDBJ whole genome shotgun (WGS) entry which is preliminary data.</text>
</comment>
<dbReference type="EMBL" id="MOXJ01000011">
    <property type="protein sequence ID" value="PDO10657.1"/>
    <property type="molecule type" value="Genomic_DNA"/>
</dbReference>
<keyword evidence="1" id="KW-1133">Transmembrane helix</keyword>
<evidence type="ECO:0000256" key="1">
    <source>
        <dbReference type="SAM" id="Phobius"/>
    </source>
</evidence>
<keyword evidence="1" id="KW-0472">Membrane</keyword>
<organism evidence="2 3">
    <name type="scientific">Candidatus Reconcilbacillus cellulovorans</name>
    <dbReference type="NCBI Taxonomy" id="1906605"/>
    <lineage>
        <taxon>Bacteria</taxon>
        <taxon>Bacillati</taxon>
        <taxon>Bacillota</taxon>
        <taxon>Bacilli</taxon>
        <taxon>Bacillales</taxon>
        <taxon>Paenibacillaceae</taxon>
        <taxon>Candidatus Reconcilbacillus</taxon>
    </lineage>
</organism>
<proteinExistence type="predicted"/>
<gene>
    <name evidence="2" type="ORF">BLM47_06070</name>
</gene>
<protein>
    <submittedName>
        <fullName evidence="2">Uncharacterized protein</fullName>
    </submittedName>
</protein>
<sequence>MGAGEEAGRVFLPIRQETQGRGEFRMRLDRRPALKIAVVFSALCAFVVSPGLALIPVAGSSAADVATGASGKRPVLFSALPAA</sequence>
<evidence type="ECO:0000313" key="2">
    <source>
        <dbReference type="EMBL" id="PDO10657.1"/>
    </source>
</evidence>
<keyword evidence="1" id="KW-0812">Transmembrane</keyword>
<accession>A0A2A6E1P0</accession>
<name>A0A2A6E1P0_9BACL</name>
<dbReference type="Proteomes" id="UP000243688">
    <property type="component" value="Unassembled WGS sequence"/>
</dbReference>
<dbReference type="AlphaFoldDB" id="A0A2A6E1P0"/>
<feature type="transmembrane region" description="Helical" evidence="1">
    <location>
        <begin position="33"/>
        <end position="55"/>
    </location>
</feature>
<evidence type="ECO:0000313" key="3">
    <source>
        <dbReference type="Proteomes" id="UP000243688"/>
    </source>
</evidence>